<dbReference type="GeneID" id="112049958"/>
<evidence type="ECO:0000313" key="3">
    <source>
        <dbReference type="RefSeq" id="XP_052744507.1"/>
    </source>
</evidence>
<dbReference type="InterPro" id="IPR043502">
    <property type="entry name" value="DNA/RNA_pol_sf"/>
</dbReference>
<dbReference type="RefSeq" id="XP_052744507.1">
    <property type="nucleotide sequence ID" value="XM_052888547.1"/>
</dbReference>
<protein>
    <submittedName>
        <fullName evidence="3">115 kDa protein in type-1 retrotransposable element R1DM</fullName>
    </submittedName>
</protein>
<evidence type="ECO:0000259" key="1">
    <source>
        <dbReference type="PROSITE" id="PS50878"/>
    </source>
</evidence>
<dbReference type="PANTHER" id="PTHR33481:SF1">
    <property type="entry name" value="ENDONUCLEASE_EXONUCLEASE_PHOSPHATASE DOMAIN-CONTAINING PROTEIN-RELATED"/>
    <property type="match status" value="1"/>
</dbReference>
<dbReference type="InterPro" id="IPR000477">
    <property type="entry name" value="RT_dom"/>
</dbReference>
<evidence type="ECO:0000313" key="2">
    <source>
        <dbReference type="Proteomes" id="UP001652582"/>
    </source>
</evidence>
<dbReference type="InterPro" id="IPR036397">
    <property type="entry name" value="RNaseH_sf"/>
</dbReference>
<dbReference type="PANTHER" id="PTHR33481">
    <property type="entry name" value="REVERSE TRANSCRIPTASE"/>
    <property type="match status" value="1"/>
</dbReference>
<keyword evidence="2" id="KW-1185">Reference proteome</keyword>
<dbReference type="Pfam" id="PF00078">
    <property type="entry name" value="RVT_1"/>
    <property type="match status" value="1"/>
</dbReference>
<dbReference type="PROSITE" id="PS50878">
    <property type="entry name" value="RT_POL"/>
    <property type="match status" value="1"/>
</dbReference>
<name>A0ABM3LZN7_BICAN</name>
<dbReference type="Gene3D" id="3.30.420.10">
    <property type="entry name" value="Ribonuclease H-like superfamily/Ribonuclease H"/>
    <property type="match status" value="1"/>
</dbReference>
<reference evidence="3" key="1">
    <citation type="submission" date="2025-08" db="UniProtKB">
        <authorList>
            <consortium name="RefSeq"/>
        </authorList>
    </citation>
    <scope>IDENTIFICATION</scope>
</reference>
<accession>A0ABM3LZN7</accession>
<gene>
    <name evidence="3" type="primary">LOC112049958</name>
</gene>
<organism evidence="2 3">
    <name type="scientific">Bicyclus anynana</name>
    <name type="common">Squinting bush brown butterfly</name>
    <dbReference type="NCBI Taxonomy" id="110368"/>
    <lineage>
        <taxon>Eukaryota</taxon>
        <taxon>Metazoa</taxon>
        <taxon>Ecdysozoa</taxon>
        <taxon>Arthropoda</taxon>
        <taxon>Hexapoda</taxon>
        <taxon>Insecta</taxon>
        <taxon>Pterygota</taxon>
        <taxon>Neoptera</taxon>
        <taxon>Endopterygota</taxon>
        <taxon>Lepidoptera</taxon>
        <taxon>Glossata</taxon>
        <taxon>Ditrysia</taxon>
        <taxon>Papilionoidea</taxon>
        <taxon>Nymphalidae</taxon>
        <taxon>Satyrinae</taxon>
        <taxon>Satyrini</taxon>
        <taxon>Mycalesina</taxon>
        <taxon>Bicyclus</taxon>
    </lineage>
</organism>
<sequence length="337" mass="38198">MVVDDLIRKLNAKGYTTIRYADDITILISGKHENTLCNIMQNALKLIEKWCTDNELSVNPKKTELILFTNKRKPDLNRLPKLFNTTLNLSTEVKYLGVIMDQKLNWKKHIETKIQRSTTILTQCKRMIGKTWGLKPHIVKWLYETVVRSSMTYACVIWWPRTLLITSQQELQKFQRQACLAITGSMSTTPTTALEVILGIPPLHLRIKEEAVLTALRLKSSGQWKDTNTGHASLLTKEKANHPQLEWLCDKTGKQHLMDKKYKIIIDDAETRPNVNTVEVYTDGSKTNLGTGTGVYCPEFNINITQALGKNNSVFQAECVGITIAAIAMNARKAQVL</sequence>
<proteinExistence type="predicted"/>
<feature type="domain" description="Reverse transcriptase" evidence="1">
    <location>
        <begin position="1"/>
        <end position="100"/>
    </location>
</feature>
<dbReference type="SUPFAM" id="SSF56672">
    <property type="entry name" value="DNA/RNA polymerases"/>
    <property type="match status" value="1"/>
</dbReference>
<dbReference type="Proteomes" id="UP001652582">
    <property type="component" value="Chromosome 23"/>
</dbReference>